<evidence type="ECO:0000313" key="5">
    <source>
        <dbReference type="EMBL" id="RMB07995.1"/>
    </source>
</evidence>
<dbReference type="GO" id="GO:0030313">
    <property type="term" value="C:cell envelope"/>
    <property type="evidence" value="ECO:0007669"/>
    <property type="project" value="UniProtKB-SubCell"/>
</dbReference>
<dbReference type="InterPro" id="IPR050465">
    <property type="entry name" value="UPF0194_transport"/>
</dbReference>
<keyword evidence="4" id="KW-0812">Transmembrane</keyword>
<protein>
    <submittedName>
        <fullName evidence="5">RND family efflux transporter MFP subunit</fullName>
    </submittedName>
</protein>
<reference evidence="5 6" key="1">
    <citation type="submission" date="2018-10" db="EMBL/GenBank/DDBJ databases">
        <title>Genomic Encyclopedia of Archaeal and Bacterial Type Strains, Phase II (KMG-II): from individual species to whole genera.</title>
        <authorList>
            <person name="Goeker M."/>
        </authorList>
    </citation>
    <scope>NUCLEOTIDE SEQUENCE [LARGE SCALE GENOMIC DNA]</scope>
    <source>
        <strain evidence="5 6">DSM 25217</strain>
    </source>
</reference>
<dbReference type="InParanoid" id="A0A3M0CG89"/>
<dbReference type="PANTHER" id="PTHR32347">
    <property type="entry name" value="EFFLUX SYSTEM COMPONENT YKNX-RELATED"/>
    <property type="match status" value="1"/>
</dbReference>
<dbReference type="Proteomes" id="UP000271227">
    <property type="component" value="Unassembled WGS sequence"/>
</dbReference>
<keyword evidence="4" id="KW-1133">Transmembrane helix</keyword>
<feature type="transmembrane region" description="Helical" evidence="4">
    <location>
        <begin position="29"/>
        <end position="50"/>
    </location>
</feature>
<evidence type="ECO:0000256" key="1">
    <source>
        <dbReference type="ARBA" id="ARBA00004196"/>
    </source>
</evidence>
<evidence type="ECO:0000256" key="3">
    <source>
        <dbReference type="SAM" id="MobiDB-lite"/>
    </source>
</evidence>
<dbReference type="Gene3D" id="2.40.50.100">
    <property type="match status" value="1"/>
</dbReference>
<accession>A0A3M0CG89</accession>
<keyword evidence="4" id="KW-0472">Membrane</keyword>
<dbReference type="EMBL" id="REFR01000011">
    <property type="protein sequence ID" value="RMB07995.1"/>
    <property type="molecule type" value="Genomic_DNA"/>
</dbReference>
<dbReference type="Gene3D" id="1.10.287.470">
    <property type="entry name" value="Helix hairpin bin"/>
    <property type="match status" value="1"/>
</dbReference>
<dbReference type="PANTHER" id="PTHR32347:SF23">
    <property type="entry name" value="BLL5650 PROTEIN"/>
    <property type="match status" value="1"/>
</dbReference>
<evidence type="ECO:0000313" key="6">
    <source>
        <dbReference type="Proteomes" id="UP000271227"/>
    </source>
</evidence>
<dbReference type="SUPFAM" id="SSF111369">
    <property type="entry name" value="HlyD-like secretion proteins"/>
    <property type="match status" value="1"/>
</dbReference>
<comment type="subcellular location">
    <subcellularLocation>
        <location evidence="1">Cell envelope</location>
    </subcellularLocation>
</comment>
<name>A0A3M0CG89_9PROT</name>
<sequence length="361" mass="39944">MPPIPEQHLFREHHRAQLKTLASVRIPRVTLSIAVMLILGTFMIAAFLGFTPWVQTTSGPGVVTALDPRDREQSINALVSGRIQEWYVRDGSRVKEGDPILRLVDNDPDLVQRLQAQMSAAERKYEAAKSAADTAVLNYDRQETLFNEGLSAERDLEQARIRVQQLRVSEEEALAGLNAAKVNLSRLSIQTVVAPRDGTIIRLNAGDTATFVREGQSIATFLPDEVTRAVEIYVDGRDIGLVYPGRKVRLQFEGWPVVQFSGWPSVAIGTFGGEVVFVDPSAQVSGRFRVMIIEDPNDSPWPDEAFIRFGAQARGWVLLDTVRLGYELWRQLNNFPPNFNPDAQQSMGSADAAAPGAGRHG</sequence>
<dbReference type="AlphaFoldDB" id="A0A3M0CG89"/>
<feature type="region of interest" description="Disordered" evidence="3">
    <location>
        <begin position="340"/>
        <end position="361"/>
    </location>
</feature>
<proteinExistence type="predicted"/>
<keyword evidence="2" id="KW-0175">Coiled coil</keyword>
<evidence type="ECO:0000256" key="4">
    <source>
        <dbReference type="SAM" id="Phobius"/>
    </source>
</evidence>
<organism evidence="5 6">
    <name type="scientific">Eilatimonas milleporae</name>
    <dbReference type="NCBI Taxonomy" id="911205"/>
    <lineage>
        <taxon>Bacteria</taxon>
        <taxon>Pseudomonadati</taxon>
        <taxon>Pseudomonadota</taxon>
        <taxon>Alphaproteobacteria</taxon>
        <taxon>Kordiimonadales</taxon>
        <taxon>Kordiimonadaceae</taxon>
        <taxon>Eilatimonas</taxon>
    </lineage>
</organism>
<keyword evidence="6" id="KW-1185">Reference proteome</keyword>
<comment type="caution">
    <text evidence="5">The sequence shown here is derived from an EMBL/GenBank/DDBJ whole genome shotgun (WGS) entry which is preliminary data.</text>
</comment>
<evidence type="ECO:0000256" key="2">
    <source>
        <dbReference type="ARBA" id="ARBA00023054"/>
    </source>
</evidence>
<dbReference type="RefSeq" id="WP_170163755.1">
    <property type="nucleotide sequence ID" value="NZ_REFR01000011.1"/>
</dbReference>
<gene>
    <name evidence="5" type="ORF">BXY39_2090</name>
</gene>